<reference evidence="2" key="1">
    <citation type="submission" date="2019-04" db="EMBL/GenBank/DDBJ databases">
        <title>Draft genome sequences of Streptomyces avermitilis MC3.</title>
        <authorList>
            <person name="Komaki H."/>
            <person name="Tamura T."/>
            <person name="Hosoyama A."/>
        </authorList>
    </citation>
    <scope>NUCLEOTIDE SEQUENCE</scope>
    <source>
        <strain evidence="2">MC3</strain>
    </source>
</reference>
<dbReference type="AlphaFoldDB" id="A0A499VP05"/>
<feature type="region of interest" description="Disordered" evidence="1">
    <location>
        <begin position="1"/>
        <end position="104"/>
    </location>
</feature>
<evidence type="ECO:0000256" key="1">
    <source>
        <dbReference type="SAM" id="MobiDB-lite"/>
    </source>
</evidence>
<sequence length="104" mass="11621">MQEADPHPRIGEIDAQEMGVRHSSVRRDVELRVLDARRERDAPRRAAGRRRSRQGRTGQRAPGREYRQYRSEPSAATRHSPPDVSSTVPGIRGSAPDVGGRRGT</sequence>
<feature type="compositionally biased region" description="Basic and acidic residues" evidence="1">
    <location>
        <begin position="1"/>
        <end position="12"/>
    </location>
</feature>
<proteinExistence type="predicted"/>
<evidence type="ECO:0000313" key="2">
    <source>
        <dbReference type="EMBL" id="BBJ55462.1"/>
    </source>
</evidence>
<organism evidence="2">
    <name type="scientific">Streptomyces avermitilis</name>
    <dbReference type="NCBI Taxonomy" id="33903"/>
    <lineage>
        <taxon>Bacteria</taxon>
        <taxon>Bacillati</taxon>
        <taxon>Actinomycetota</taxon>
        <taxon>Actinomycetes</taxon>
        <taxon>Kitasatosporales</taxon>
        <taxon>Streptomycetaceae</taxon>
        <taxon>Streptomyces</taxon>
    </lineage>
</organism>
<feature type="compositionally biased region" description="Basic and acidic residues" evidence="1">
    <location>
        <begin position="25"/>
        <end position="44"/>
    </location>
</feature>
<dbReference type="EMBL" id="AP019621">
    <property type="protein sequence ID" value="BBJ55462.1"/>
    <property type="molecule type" value="Genomic_DNA"/>
</dbReference>
<name>A0A499VP05_STRAX</name>
<accession>A0A499VP05</accession>
<gene>
    <name evidence="2" type="ORF">SAVMC3_80910</name>
</gene>
<protein>
    <submittedName>
        <fullName evidence="2">Uncharacterized protein</fullName>
    </submittedName>
</protein>